<evidence type="ECO:0000313" key="3">
    <source>
        <dbReference type="Proteomes" id="UP001179181"/>
    </source>
</evidence>
<keyword evidence="3" id="KW-1185">Reference proteome</keyword>
<comment type="caution">
    <text evidence="2">The sequence shown here is derived from an EMBL/GenBank/DDBJ whole genome shotgun (WGS) entry which is preliminary data.</text>
</comment>
<dbReference type="Pfam" id="PF13585">
    <property type="entry name" value="CHU_C"/>
    <property type="match status" value="1"/>
</dbReference>
<proteinExistence type="predicted"/>
<sequence length="578" mass="63423">MKQFIRVLTVWLFSYPALAQVDCNNIGFDQGNTAGWVLGYGTVTDENQKTNFSPEITGTHSNEHYVTSISDGNDPKVPSIPMVAPGSKHSIRIGNVVEGGHFSRIHASYKVTPDNTLFQYKFAVVLQNTGLDGRANHQPYQKPGFDILIFDSNGEELPCSAYNIQLQGANTVDGFESSGDIQYRNWTTGAIDLRSFVGKTLSIVVTVHGCTRMRHYGYAYFDAECLKSEIKAASNCPDESGFLTLMAPAGFSKYLWNNGETTQNVQVNARLGDEYDVKLTPLGSLDESCALKLDYTLTFKKTGAMISDTICEGESVAVGDTVYRTSGTFVRNVSKSNVCDSTVTLTLKVNPVGNYTQNISICEGESLVVGDTAFATSGTYIRNIRQVTGCDSIVTTILEVISIDLSVSSTLSITQGDSVQVQSLVEPAGEYRYYWQQPGLSCTNCPSPWASPKASTVFLLQVTDPNAVCEKNAKVQVYVKPCGIEAPEAFSPNQDEMNEIFFVYGNKCVKMIREMTVYNRWGEIIFRKTNFPFSDPSSGWDGTYQGLLSAAGVYPYKIKVELNNGTVIDHNGVVNLLR</sequence>
<gene>
    <name evidence="2" type="ORF">FHS68_003403</name>
</gene>
<evidence type="ECO:0000313" key="2">
    <source>
        <dbReference type="EMBL" id="NIJ54221.1"/>
    </source>
</evidence>
<dbReference type="EMBL" id="JAASQJ010000003">
    <property type="protein sequence ID" value="NIJ54221.1"/>
    <property type="molecule type" value="Genomic_DNA"/>
</dbReference>
<protein>
    <submittedName>
        <fullName evidence="2">Gliding motility-associated-like protein</fullName>
    </submittedName>
</protein>
<feature type="signal peptide" evidence="1">
    <location>
        <begin position="1"/>
        <end position="19"/>
    </location>
</feature>
<dbReference type="RefSeq" id="WP_167272075.1">
    <property type="nucleotide sequence ID" value="NZ_JAASQJ010000003.1"/>
</dbReference>
<accession>A0ABX0UMN1</accession>
<feature type="chain" id="PRO_5047504714" evidence="1">
    <location>
        <begin position="20"/>
        <end position="578"/>
    </location>
</feature>
<reference evidence="2 3" key="1">
    <citation type="submission" date="2020-03" db="EMBL/GenBank/DDBJ databases">
        <title>Genomic Encyclopedia of Type Strains, Phase IV (KMG-IV): sequencing the most valuable type-strain genomes for metagenomic binning, comparative biology and taxonomic classification.</title>
        <authorList>
            <person name="Goeker M."/>
        </authorList>
    </citation>
    <scope>NUCLEOTIDE SEQUENCE [LARGE SCALE GENOMIC DNA]</scope>
    <source>
        <strain evidence="2 3">DSM 102865</strain>
    </source>
</reference>
<evidence type="ECO:0000256" key="1">
    <source>
        <dbReference type="SAM" id="SignalP"/>
    </source>
</evidence>
<dbReference type="InterPro" id="IPR026341">
    <property type="entry name" value="T9SS_type_B"/>
</dbReference>
<dbReference type="Proteomes" id="UP001179181">
    <property type="component" value="Unassembled WGS sequence"/>
</dbReference>
<name>A0ABX0UMN1_9BACT</name>
<dbReference type="NCBIfam" id="TIGR04131">
    <property type="entry name" value="Bac_Flav_CTERM"/>
    <property type="match status" value="1"/>
</dbReference>
<organism evidence="2 3">
    <name type="scientific">Dyadobacter arcticus</name>
    <dbReference type="NCBI Taxonomy" id="1078754"/>
    <lineage>
        <taxon>Bacteria</taxon>
        <taxon>Pseudomonadati</taxon>
        <taxon>Bacteroidota</taxon>
        <taxon>Cytophagia</taxon>
        <taxon>Cytophagales</taxon>
        <taxon>Spirosomataceae</taxon>
        <taxon>Dyadobacter</taxon>
    </lineage>
</organism>
<keyword evidence="1" id="KW-0732">Signal</keyword>